<reference evidence="10 11" key="1">
    <citation type="submission" date="2017-09" db="EMBL/GenBank/DDBJ databases">
        <title>Depth-based differentiation of microbial function through sediment-hosted aquifers and enrichment of novel symbionts in the deep terrestrial subsurface.</title>
        <authorList>
            <person name="Probst A.J."/>
            <person name="Ladd B."/>
            <person name="Jarett J.K."/>
            <person name="Geller-Mcgrath D.E."/>
            <person name="Sieber C.M."/>
            <person name="Emerson J.B."/>
            <person name="Anantharaman K."/>
            <person name="Thomas B.C."/>
            <person name="Malmstrom R."/>
            <person name="Stieglmeier M."/>
            <person name="Klingl A."/>
            <person name="Woyke T."/>
            <person name="Ryan C.M."/>
            <person name="Banfield J.F."/>
        </authorList>
    </citation>
    <scope>NUCLEOTIDE SEQUENCE [LARGE SCALE GENOMIC DNA]</scope>
    <source>
        <strain evidence="10">CG11_big_fil_rev_8_21_14_0_20_43_7</strain>
    </source>
</reference>
<dbReference type="Gene3D" id="3.10.450.350">
    <property type="match status" value="2"/>
</dbReference>
<dbReference type="InterPro" id="IPR011055">
    <property type="entry name" value="Dup_hybrid_motif"/>
</dbReference>
<evidence type="ECO:0000313" key="10">
    <source>
        <dbReference type="EMBL" id="PIR03291.1"/>
    </source>
</evidence>
<evidence type="ECO:0000259" key="8">
    <source>
        <dbReference type="Pfam" id="PF01551"/>
    </source>
</evidence>
<evidence type="ECO:0000256" key="1">
    <source>
        <dbReference type="ARBA" id="ARBA00001947"/>
    </source>
</evidence>
<accession>A0A2H0N342</accession>
<comment type="subcellular location">
    <subcellularLocation>
        <location evidence="2">Cell envelope</location>
    </subcellularLocation>
</comment>
<dbReference type="GO" id="GO:0030313">
    <property type="term" value="C:cell envelope"/>
    <property type="evidence" value="ECO:0007669"/>
    <property type="project" value="UniProtKB-SubCell"/>
</dbReference>
<comment type="caution">
    <text evidence="10">The sequence shown here is derived from an EMBL/GenBank/DDBJ whole genome shotgun (WGS) entry which is preliminary data.</text>
</comment>
<evidence type="ECO:0000256" key="2">
    <source>
        <dbReference type="ARBA" id="ARBA00004196"/>
    </source>
</evidence>
<dbReference type="InterPro" id="IPR016047">
    <property type="entry name" value="M23ase_b-sheet_dom"/>
</dbReference>
<keyword evidence="7" id="KW-0482">Metalloprotease</keyword>
<dbReference type="InterPro" id="IPR045834">
    <property type="entry name" value="Csd3_N2"/>
</dbReference>
<keyword evidence="5" id="KW-0378">Hydrolase</keyword>
<dbReference type="Gene3D" id="2.70.70.10">
    <property type="entry name" value="Glucose Permease (Domain IIA)"/>
    <property type="match status" value="1"/>
</dbReference>
<evidence type="ECO:0000256" key="4">
    <source>
        <dbReference type="ARBA" id="ARBA00022723"/>
    </source>
</evidence>
<dbReference type="SUPFAM" id="SSF51261">
    <property type="entry name" value="Duplicated hybrid motif"/>
    <property type="match status" value="1"/>
</dbReference>
<feature type="domain" description="Csd3-like second N-terminal" evidence="9">
    <location>
        <begin position="140"/>
        <end position="260"/>
    </location>
</feature>
<dbReference type="EMBL" id="PCWM01000020">
    <property type="protein sequence ID" value="PIR03291.1"/>
    <property type="molecule type" value="Genomic_DNA"/>
</dbReference>
<dbReference type="AlphaFoldDB" id="A0A2H0N342"/>
<evidence type="ECO:0000256" key="5">
    <source>
        <dbReference type="ARBA" id="ARBA00022801"/>
    </source>
</evidence>
<dbReference type="GO" id="GO:0004222">
    <property type="term" value="F:metalloendopeptidase activity"/>
    <property type="evidence" value="ECO:0007669"/>
    <property type="project" value="TreeGrafter"/>
</dbReference>
<proteinExistence type="predicted"/>
<name>A0A2H0N342_9BACT</name>
<dbReference type="PANTHER" id="PTHR21666">
    <property type="entry name" value="PEPTIDASE-RELATED"/>
    <property type="match status" value="1"/>
</dbReference>
<protein>
    <submittedName>
        <fullName evidence="10">Peptidase M23</fullName>
    </submittedName>
</protein>
<evidence type="ECO:0000259" key="9">
    <source>
        <dbReference type="Pfam" id="PF19425"/>
    </source>
</evidence>
<keyword evidence="6" id="KW-0862">Zinc</keyword>
<sequence length="399" mass="44033">MKRTLFILILIIVAVVLFFWKQDSVARQAIHSDGAVSEMREPEPVITKETFSIEEGDTFASVIERMGYSYEDMQAVLDAGKNIYDFTSIKLGSAFVVQKKDGVFDVIVYDINSEEQALITKNTVDEFVVTRQDIPYDKQQTEAHGVIQSSLFVAGNDAGIQDRTILALADVFAWEIDFATVIQEGDSFSLIYEKRSRDGESGPDGNVLVATFMNQGKTYTAVRFVDPDGGVGYYAIDGTSLQKPFLKAPVTYSRISSGFTSARFHPVTKSTAPHLAIDYAAPLGTSIHATGDGVVTRASWNGGYGNFVAIRHNDVWDTHYAHLSRYAVKAGDRVQQGDVIGYVGSTGWSTGPHVHYEMVKNGVKVNPLTVELPAGDPIKDEWRASFEEVKGRYETFFGN</sequence>
<dbReference type="Pfam" id="PF01551">
    <property type="entry name" value="Peptidase_M23"/>
    <property type="match status" value="1"/>
</dbReference>
<organism evidence="10 11">
    <name type="scientific">Candidatus Magasanikbacteria bacterium CG11_big_fil_rev_8_21_14_0_20_43_7</name>
    <dbReference type="NCBI Taxonomy" id="1974654"/>
    <lineage>
        <taxon>Bacteria</taxon>
        <taxon>Candidatus Magasanikiibacteriota</taxon>
    </lineage>
</organism>
<dbReference type="FunFam" id="2.70.70.10:FF:000002">
    <property type="entry name" value="Murein DD-endopeptidase MepM"/>
    <property type="match status" value="1"/>
</dbReference>
<dbReference type="GO" id="GO:0006508">
    <property type="term" value="P:proteolysis"/>
    <property type="evidence" value="ECO:0007669"/>
    <property type="project" value="UniProtKB-KW"/>
</dbReference>
<evidence type="ECO:0000256" key="6">
    <source>
        <dbReference type="ARBA" id="ARBA00022833"/>
    </source>
</evidence>
<keyword evidence="3" id="KW-0645">Protease</keyword>
<dbReference type="CDD" id="cd12797">
    <property type="entry name" value="M23_peptidase"/>
    <property type="match status" value="1"/>
</dbReference>
<feature type="domain" description="M23ase beta-sheet core" evidence="8">
    <location>
        <begin position="273"/>
        <end position="367"/>
    </location>
</feature>
<dbReference type="PANTHER" id="PTHR21666:SF288">
    <property type="entry name" value="CELL DIVISION PROTEIN YTFB"/>
    <property type="match status" value="1"/>
</dbReference>
<comment type="cofactor">
    <cofactor evidence="1">
        <name>Zn(2+)</name>
        <dbReference type="ChEBI" id="CHEBI:29105"/>
    </cofactor>
</comment>
<evidence type="ECO:0000313" key="11">
    <source>
        <dbReference type="Proteomes" id="UP000229782"/>
    </source>
</evidence>
<dbReference type="InterPro" id="IPR050570">
    <property type="entry name" value="Cell_wall_metabolism_enzyme"/>
</dbReference>
<evidence type="ECO:0000256" key="3">
    <source>
        <dbReference type="ARBA" id="ARBA00022670"/>
    </source>
</evidence>
<gene>
    <name evidence="10" type="ORF">COV60_01065</name>
</gene>
<dbReference type="Pfam" id="PF19425">
    <property type="entry name" value="Csd3_N2"/>
    <property type="match status" value="1"/>
</dbReference>
<dbReference type="GO" id="GO:0046872">
    <property type="term" value="F:metal ion binding"/>
    <property type="evidence" value="ECO:0007669"/>
    <property type="project" value="UniProtKB-KW"/>
</dbReference>
<keyword evidence="4" id="KW-0479">Metal-binding</keyword>
<dbReference type="Proteomes" id="UP000229782">
    <property type="component" value="Unassembled WGS sequence"/>
</dbReference>
<evidence type="ECO:0000256" key="7">
    <source>
        <dbReference type="ARBA" id="ARBA00023049"/>
    </source>
</evidence>